<name>J9DNC0_WUCBA</name>
<feature type="non-terminal residue" evidence="2">
    <location>
        <position position="68"/>
    </location>
</feature>
<evidence type="ECO:0000313" key="2">
    <source>
        <dbReference type="EMBL" id="EJW71118.1"/>
    </source>
</evidence>
<evidence type="ECO:0000256" key="1">
    <source>
        <dbReference type="SAM" id="MobiDB-lite"/>
    </source>
</evidence>
<accession>J9DNC0</accession>
<gene>
    <name evidence="2" type="ORF">WUBG_17974</name>
</gene>
<comment type="caution">
    <text evidence="2">The sequence shown here is derived from an EMBL/GenBank/DDBJ whole genome shotgun (WGS) entry which is preliminary data.</text>
</comment>
<sequence>KEAGAVTTTTPSGPLALGSIPAAASRIKPAAKSRDSIGDFTYHSMFLPPGLRGTNRRNTSLSHDSTAN</sequence>
<reference evidence="3" key="1">
    <citation type="submission" date="2012-08" db="EMBL/GenBank/DDBJ databases">
        <title>The Genome Sequence of Wuchereria bancrofti.</title>
        <authorList>
            <person name="Nutman T.B."/>
            <person name="Fink D.L."/>
            <person name="Russ C."/>
            <person name="Young S."/>
            <person name="Zeng Q."/>
            <person name="Koehrsen M."/>
            <person name="Alvarado L."/>
            <person name="Berlin A."/>
            <person name="Chapman S.B."/>
            <person name="Chen Z."/>
            <person name="Freedman E."/>
            <person name="Gellesch M."/>
            <person name="Goldberg J."/>
            <person name="Griggs A."/>
            <person name="Gujja S."/>
            <person name="Heilman E.R."/>
            <person name="Heiman D."/>
            <person name="Hepburn T."/>
            <person name="Howarth C."/>
            <person name="Jen D."/>
            <person name="Larson L."/>
            <person name="Lewis B."/>
            <person name="Mehta T."/>
            <person name="Park D."/>
            <person name="Pearson M."/>
            <person name="Roberts A."/>
            <person name="Saif S."/>
            <person name="Shea T."/>
            <person name="Shenoy N."/>
            <person name="Sisk P."/>
            <person name="Stolte C."/>
            <person name="Sykes S."/>
            <person name="Walk T."/>
            <person name="White J."/>
            <person name="Yandava C."/>
            <person name="Haas B."/>
            <person name="Henn M.R."/>
            <person name="Nusbaum C."/>
            <person name="Birren B."/>
        </authorList>
    </citation>
    <scope>NUCLEOTIDE SEQUENCE [LARGE SCALE GENOMIC DNA]</scope>
    <source>
        <strain evidence="3">NA</strain>
    </source>
</reference>
<proteinExistence type="predicted"/>
<feature type="region of interest" description="Disordered" evidence="1">
    <location>
        <begin position="48"/>
        <end position="68"/>
    </location>
</feature>
<dbReference type="AlphaFoldDB" id="J9DNC0"/>
<dbReference type="EMBL" id="ADBV01019486">
    <property type="protein sequence ID" value="EJW71118.1"/>
    <property type="molecule type" value="Genomic_DNA"/>
</dbReference>
<evidence type="ECO:0000313" key="3">
    <source>
        <dbReference type="Proteomes" id="UP000004810"/>
    </source>
</evidence>
<dbReference type="Proteomes" id="UP000004810">
    <property type="component" value="Unassembled WGS sequence"/>
</dbReference>
<organism evidence="2 3">
    <name type="scientific">Wuchereria bancrofti</name>
    <dbReference type="NCBI Taxonomy" id="6293"/>
    <lineage>
        <taxon>Eukaryota</taxon>
        <taxon>Metazoa</taxon>
        <taxon>Ecdysozoa</taxon>
        <taxon>Nematoda</taxon>
        <taxon>Chromadorea</taxon>
        <taxon>Rhabditida</taxon>
        <taxon>Spirurina</taxon>
        <taxon>Spiruromorpha</taxon>
        <taxon>Filarioidea</taxon>
        <taxon>Onchocercidae</taxon>
        <taxon>Wuchereria</taxon>
    </lineage>
</organism>
<protein>
    <submittedName>
        <fullName evidence="2">Uncharacterized protein</fullName>
    </submittedName>
</protein>
<feature type="non-terminal residue" evidence="2">
    <location>
        <position position="1"/>
    </location>
</feature>
<feature type="compositionally biased region" description="Polar residues" evidence="1">
    <location>
        <begin position="56"/>
        <end position="68"/>
    </location>
</feature>